<evidence type="ECO:0000256" key="6">
    <source>
        <dbReference type="RuleBase" id="RU000477"/>
    </source>
</evidence>
<accession>A0A8J3YJ05</accession>
<dbReference type="Gene3D" id="1.20.1080.10">
    <property type="entry name" value="Glycerol uptake facilitator protein"/>
    <property type="match status" value="1"/>
</dbReference>
<keyword evidence="3 6" id="KW-0812">Transmembrane</keyword>
<reference evidence="8" key="1">
    <citation type="submission" date="2021-01" db="EMBL/GenBank/DDBJ databases">
        <title>Whole genome shotgun sequence of Virgisporangium aliadipatigenens NBRC 105644.</title>
        <authorList>
            <person name="Komaki H."/>
            <person name="Tamura T."/>
        </authorList>
    </citation>
    <scope>NUCLEOTIDE SEQUENCE</scope>
    <source>
        <strain evidence="8">NBRC 105644</strain>
    </source>
</reference>
<comment type="subcellular location">
    <subcellularLocation>
        <location evidence="1">Membrane</location>
        <topology evidence="1">Multi-pass membrane protein</topology>
    </subcellularLocation>
</comment>
<evidence type="ECO:0000256" key="3">
    <source>
        <dbReference type="ARBA" id="ARBA00022692"/>
    </source>
</evidence>
<evidence type="ECO:0000256" key="1">
    <source>
        <dbReference type="ARBA" id="ARBA00004141"/>
    </source>
</evidence>
<keyword evidence="9" id="KW-1185">Reference proteome</keyword>
<dbReference type="PRINTS" id="PR00783">
    <property type="entry name" value="MINTRINSICP"/>
</dbReference>
<dbReference type="GO" id="GO:0016020">
    <property type="term" value="C:membrane"/>
    <property type="evidence" value="ECO:0007669"/>
    <property type="project" value="UniProtKB-SubCell"/>
</dbReference>
<dbReference type="PROSITE" id="PS00221">
    <property type="entry name" value="MIP"/>
    <property type="match status" value="1"/>
</dbReference>
<feature type="transmembrane region" description="Helical" evidence="7">
    <location>
        <begin position="12"/>
        <end position="43"/>
    </location>
</feature>
<comment type="caution">
    <text evidence="8">The sequence shown here is derived from an EMBL/GenBank/DDBJ whole genome shotgun (WGS) entry which is preliminary data.</text>
</comment>
<feature type="transmembrane region" description="Helical" evidence="7">
    <location>
        <begin position="105"/>
        <end position="127"/>
    </location>
</feature>
<dbReference type="PANTHER" id="PTHR45724">
    <property type="entry name" value="AQUAPORIN NIP2-1"/>
    <property type="match status" value="1"/>
</dbReference>
<dbReference type="EMBL" id="BOPF01000009">
    <property type="protein sequence ID" value="GIJ46204.1"/>
    <property type="molecule type" value="Genomic_DNA"/>
</dbReference>
<name>A0A8J3YJ05_9ACTN</name>
<feature type="transmembrane region" description="Helical" evidence="7">
    <location>
        <begin position="71"/>
        <end position="93"/>
    </location>
</feature>
<keyword evidence="5 7" id="KW-0472">Membrane</keyword>
<keyword evidence="4 7" id="KW-1133">Transmembrane helix</keyword>
<dbReference type="AlphaFoldDB" id="A0A8J3YJ05"/>
<protein>
    <submittedName>
        <fullName evidence="8">Glycerol uptake facilitator protein</fullName>
    </submittedName>
</protein>
<keyword evidence="2 6" id="KW-0813">Transport</keyword>
<dbReference type="InterPro" id="IPR034294">
    <property type="entry name" value="Aquaporin_transptr"/>
</dbReference>
<dbReference type="Proteomes" id="UP000619260">
    <property type="component" value="Unassembled WGS sequence"/>
</dbReference>
<evidence type="ECO:0000256" key="5">
    <source>
        <dbReference type="ARBA" id="ARBA00023136"/>
    </source>
</evidence>
<dbReference type="InterPro" id="IPR022357">
    <property type="entry name" value="MIP_CS"/>
</dbReference>
<evidence type="ECO:0000256" key="4">
    <source>
        <dbReference type="ARBA" id="ARBA00022989"/>
    </source>
</evidence>
<evidence type="ECO:0000313" key="9">
    <source>
        <dbReference type="Proteomes" id="UP000619260"/>
    </source>
</evidence>
<feature type="transmembrane region" description="Helical" evidence="7">
    <location>
        <begin position="139"/>
        <end position="165"/>
    </location>
</feature>
<evidence type="ECO:0000256" key="2">
    <source>
        <dbReference type="ARBA" id="ARBA00022448"/>
    </source>
</evidence>
<comment type="similarity">
    <text evidence="6">Belongs to the MIP/aquaporin (TC 1.A.8) family.</text>
</comment>
<feature type="transmembrane region" description="Helical" evidence="7">
    <location>
        <begin position="177"/>
        <end position="204"/>
    </location>
</feature>
<evidence type="ECO:0000313" key="8">
    <source>
        <dbReference type="EMBL" id="GIJ46204.1"/>
    </source>
</evidence>
<dbReference type="SUPFAM" id="SSF81338">
    <property type="entry name" value="Aquaporin-like"/>
    <property type="match status" value="1"/>
</dbReference>
<gene>
    <name evidence="8" type="primary">glpF6</name>
    <name evidence="8" type="ORF">Val02_30900</name>
</gene>
<evidence type="ECO:0000256" key="7">
    <source>
        <dbReference type="SAM" id="Phobius"/>
    </source>
</evidence>
<dbReference type="PANTHER" id="PTHR45724:SF13">
    <property type="entry name" value="AQUAPORIN NIP1-1-RELATED"/>
    <property type="match status" value="1"/>
</dbReference>
<organism evidence="8 9">
    <name type="scientific">Virgisporangium aliadipatigenens</name>
    <dbReference type="NCBI Taxonomy" id="741659"/>
    <lineage>
        <taxon>Bacteria</taxon>
        <taxon>Bacillati</taxon>
        <taxon>Actinomycetota</taxon>
        <taxon>Actinomycetes</taxon>
        <taxon>Micromonosporales</taxon>
        <taxon>Micromonosporaceae</taxon>
        <taxon>Virgisporangium</taxon>
    </lineage>
</organism>
<dbReference type="GO" id="GO:0015267">
    <property type="term" value="F:channel activity"/>
    <property type="evidence" value="ECO:0007669"/>
    <property type="project" value="InterPro"/>
</dbReference>
<dbReference type="InterPro" id="IPR000425">
    <property type="entry name" value="MIP"/>
</dbReference>
<dbReference type="Pfam" id="PF00230">
    <property type="entry name" value="MIP"/>
    <property type="match status" value="1"/>
</dbReference>
<dbReference type="InterPro" id="IPR023271">
    <property type="entry name" value="Aquaporin-like"/>
</dbReference>
<proteinExistence type="inferred from homology"/>
<sequence>MRRYAAEFVGTFFLIFTIGITVTSANALAPIAIGVVLMAMVYAGGHVSGAHFNPAVTVAALVRGAVSPGTAAGYVVVQVLGGVVAAGTARLVLRGAKPEALTFTGREFAVAFAAEALFTFALAYVVLNVATSRSHPDNSFYGLAIGGTVLAGAVTVGGISGGAFNPAVAIGAAAMGLISWSVIWVHLLAEILAGALAGAVFLALNPAERSPSAVAGGISDVEPSRVSLADSATA</sequence>